<dbReference type="SMART" id="SM00895">
    <property type="entry name" value="FCD"/>
    <property type="match status" value="1"/>
</dbReference>
<dbReference type="EMBL" id="BAABLD010000002">
    <property type="protein sequence ID" value="GAA5158378.1"/>
    <property type="molecule type" value="Genomic_DNA"/>
</dbReference>
<dbReference type="Proteomes" id="UP001500547">
    <property type="component" value="Unassembled WGS sequence"/>
</dbReference>
<dbReference type="Pfam" id="PF00392">
    <property type="entry name" value="GntR"/>
    <property type="match status" value="1"/>
</dbReference>
<evidence type="ECO:0000256" key="1">
    <source>
        <dbReference type="ARBA" id="ARBA00023015"/>
    </source>
</evidence>
<evidence type="ECO:0000259" key="4">
    <source>
        <dbReference type="PROSITE" id="PS50949"/>
    </source>
</evidence>
<evidence type="ECO:0000256" key="3">
    <source>
        <dbReference type="ARBA" id="ARBA00023163"/>
    </source>
</evidence>
<dbReference type="InterPro" id="IPR011711">
    <property type="entry name" value="GntR_C"/>
</dbReference>
<gene>
    <name evidence="5" type="ORF">GCM10025770_02800</name>
</gene>
<sequence length="206" mass="23185">MEHKLPPGTQLVEERLARIFSVSRTKVREAIGRLVHDRIATNIPNRGAFVSSPTADEAREVFFARRLIEPNLIRTVARLATPRHIQQLRAHVAREAEARTTPGREHELITLTGDFHILLAEISGNSFLVRTLRELESLTALIILLYDAPDEQHCAHDEHPRLVDAIEARDGERAALLMHTHLEHVEHSLKLAPPEAGEVDLESVFA</sequence>
<dbReference type="PROSITE" id="PS50949">
    <property type="entry name" value="HTH_GNTR"/>
    <property type="match status" value="1"/>
</dbReference>
<reference evidence="6" key="1">
    <citation type="journal article" date="2019" name="Int. J. Syst. Evol. Microbiol.">
        <title>The Global Catalogue of Microorganisms (GCM) 10K type strain sequencing project: providing services to taxonomists for standard genome sequencing and annotation.</title>
        <authorList>
            <consortium name="The Broad Institute Genomics Platform"/>
            <consortium name="The Broad Institute Genome Sequencing Center for Infectious Disease"/>
            <person name="Wu L."/>
            <person name="Ma J."/>
        </authorList>
    </citation>
    <scope>NUCLEOTIDE SEQUENCE [LARGE SCALE GENOMIC DNA]</scope>
    <source>
        <strain evidence="6">JCM 18715</strain>
    </source>
</reference>
<keyword evidence="2" id="KW-0238">DNA-binding</keyword>
<protein>
    <submittedName>
        <fullName evidence="5">GntR family transcriptional regulator</fullName>
    </submittedName>
</protein>
<proteinExistence type="predicted"/>
<dbReference type="SUPFAM" id="SSF46785">
    <property type="entry name" value="Winged helix' DNA-binding domain"/>
    <property type="match status" value="1"/>
</dbReference>
<dbReference type="InterPro" id="IPR008920">
    <property type="entry name" value="TF_FadR/GntR_C"/>
</dbReference>
<accession>A0ABP9Q912</accession>
<dbReference type="PANTHER" id="PTHR43537">
    <property type="entry name" value="TRANSCRIPTIONAL REGULATOR, GNTR FAMILY"/>
    <property type="match status" value="1"/>
</dbReference>
<keyword evidence="3" id="KW-0804">Transcription</keyword>
<dbReference type="Gene3D" id="1.10.10.10">
    <property type="entry name" value="Winged helix-like DNA-binding domain superfamily/Winged helix DNA-binding domain"/>
    <property type="match status" value="1"/>
</dbReference>
<organism evidence="5 6">
    <name type="scientific">Viridibacterium curvum</name>
    <dbReference type="NCBI Taxonomy" id="1101404"/>
    <lineage>
        <taxon>Bacteria</taxon>
        <taxon>Pseudomonadati</taxon>
        <taxon>Pseudomonadota</taxon>
        <taxon>Betaproteobacteria</taxon>
        <taxon>Rhodocyclales</taxon>
        <taxon>Rhodocyclaceae</taxon>
        <taxon>Viridibacterium</taxon>
    </lineage>
</organism>
<dbReference type="InterPro" id="IPR036388">
    <property type="entry name" value="WH-like_DNA-bd_sf"/>
</dbReference>
<dbReference type="InterPro" id="IPR036390">
    <property type="entry name" value="WH_DNA-bd_sf"/>
</dbReference>
<feature type="domain" description="HTH gntR-type" evidence="4">
    <location>
        <begin position="1"/>
        <end position="53"/>
    </location>
</feature>
<name>A0ABP9Q912_9RHOO</name>
<keyword evidence="6" id="KW-1185">Reference proteome</keyword>
<dbReference type="SUPFAM" id="SSF48008">
    <property type="entry name" value="GntR ligand-binding domain-like"/>
    <property type="match status" value="1"/>
</dbReference>
<keyword evidence="1" id="KW-0805">Transcription regulation</keyword>
<dbReference type="InterPro" id="IPR000524">
    <property type="entry name" value="Tscrpt_reg_HTH_GntR"/>
</dbReference>
<dbReference type="Gene3D" id="1.20.120.530">
    <property type="entry name" value="GntR ligand-binding domain-like"/>
    <property type="match status" value="1"/>
</dbReference>
<evidence type="ECO:0000256" key="2">
    <source>
        <dbReference type="ARBA" id="ARBA00023125"/>
    </source>
</evidence>
<dbReference type="Pfam" id="PF07729">
    <property type="entry name" value="FCD"/>
    <property type="match status" value="1"/>
</dbReference>
<dbReference type="PANTHER" id="PTHR43537:SF53">
    <property type="entry name" value="HTH-TYPE TRANSCRIPTIONAL REPRESSOR NANR"/>
    <property type="match status" value="1"/>
</dbReference>
<evidence type="ECO:0000313" key="5">
    <source>
        <dbReference type="EMBL" id="GAA5158378.1"/>
    </source>
</evidence>
<comment type="caution">
    <text evidence="5">The sequence shown here is derived from an EMBL/GenBank/DDBJ whole genome shotgun (WGS) entry which is preliminary data.</text>
</comment>
<evidence type="ECO:0000313" key="6">
    <source>
        <dbReference type="Proteomes" id="UP001500547"/>
    </source>
</evidence>